<dbReference type="EMBL" id="MT141295">
    <property type="protein sequence ID" value="QJA57861.1"/>
    <property type="molecule type" value="Genomic_DNA"/>
</dbReference>
<accession>A0A6M3M434</accession>
<dbReference type="EMBL" id="MT144804">
    <property type="protein sequence ID" value="QJH99715.1"/>
    <property type="molecule type" value="Genomic_DNA"/>
</dbReference>
<dbReference type="EMBL" id="MT143695">
    <property type="protein sequence ID" value="QJB00533.1"/>
    <property type="molecule type" value="Genomic_DNA"/>
</dbReference>
<evidence type="ECO:0000313" key="2">
    <source>
        <dbReference type="EMBL" id="QJA79775.1"/>
    </source>
</evidence>
<sequence length="142" mass="15363">MTQGTVDLVTDAISYLQNLIGALTGIEAALDNPPEGTLALPCSICYVSDGTWEISSPGTQKGLLNLRLEIHFARGVLPEAVEQAMAYNQSIPNEILSNPTLGDNVNTVTGPINFRFGNLEWAGEDHIGYEYTVPIKMEIILT</sequence>
<gene>
    <name evidence="3" type="ORF">MM171A00427_0029</name>
    <name evidence="2" type="ORF">MM415A00829_0016</name>
    <name evidence="1" type="ORF">MM415B01545_0009</name>
    <name evidence="4" type="ORF">TM448B01661_0011</name>
</gene>
<organism evidence="3">
    <name type="scientific">viral metagenome</name>
    <dbReference type="NCBI Taxonomy" id="1070528"/>
    <lineage>
        <taxon>unclassified sequences</taxon>
        <taxon>metagenomes</taxon>
        <taxon>organismal metagenomes</taxon>
    </lineage>
</organism>
<evidence type="ECO:0000313" key="4">
    <source>
        <dbReference type="EMBL" id="QJH99715.1"/>
    </source>
</evidence>
<reference evidence="3" key="1">
    <citation type="submission" date="2020-03" db="EMBL/GenBank/DDBJ databases">
        <title>The deep terrestrial virosphere.</title>
        <authorList>
            <person name="Holmfeldt K."/>
            <person name="Nilsson E."/>
            <person name="Simone D."/>
            <person name="Lopez-Fernandez M."/>
            <person name="Wu X."/>
            <person name="de Brujin I."/>
            <person name="Lundin D."/>
            <person name="Andersson A."/>
            <person name="Bertilsson S."/>
            <person name="Dopson M."/>
        </authorList>
    </citation>
    <scope>NUCLEOTIDE SEQUENCE</scope>
    <source>
        <strain evidence="3">MM171A00427</strain>
        <strain evidence="2">MM415A00829</strain>
        <strain evidence="1">MM415B01545</strain>
        <strain evidence="4">TM448B01661</strain>
    </source>
</reference>
<name>A0A6M3M434_9ZZZZ</name>
<dbReference type="EMBL" id="MT142394">
    <property type="protein sequence ID" value="QJA79775.1"/>
    <property type="molecule type" value="Genomic_DNA"/>
</dbReference>
<proteinExistence type="predicted"/>
<evidence type="ECO:0008006" key="5">
    <source>
        <dbReference type="Google" id="ProtNLM"/>
    </source>
</evidence>
<evidence type="ECO:0000313" key="3">
    <source>
        <dbReference type="EMBL" id="QJB00533.1"/>
    </source>
</evidence>
<dbReference type="AlphaFoldDB" id="A0A6M3M434"/>
<evidence type="ECO:0000313" key="1">
    <source>
        <dbReference type="EMBL" id="QJA57861.1"/>
    </source>
</evidence>
<protein>
    <recommendedName>
        <fullName evidence="5">Tail protein</fullName>
    </recommendedName>
</protein>